<feature type="chain" id="PRO_5001863210" evidence="2">
    <location>
        <begin position="20"/>
        <end position="120"/>
    </location>
</feature>
<feature type="signal peptide" evidence="2">
    <location>
        <begin position="1"/>
        <end position="19"/>
    </location>
</feature>
<dbReference type="OrthoDB" id="598245at2"/>
<dbReference type="AlphaFoldDB" id="A0A090RUS6"/>
<evidence type="ECO:0000256" key="2">
    <source>
        <dbReference type="SAM" id="SignalP"/>
    </source>
</evidence>
<dbReference type="PANTHER" id="PTHR36571">
    <property type="entry name" value="PROTEIN YGIW"/>
    <property type="match status" value="1"/>
</dbReference>
<gene>
    <name evidence="3" type="ORF">JCM19235_2419</name>
</gene>
<evidence type="ECO:0000313" key="3">
    <source>
        <dbReference type="EMBL" id="GAL18996.1"/>
    </source>
</evidence>
<evidence type="ECO:0000313" key="4">
    <source>
        <dbReference type="Proteomes" id="UP000029228"/>
    </source>
</evidence>
<dbReference type="SUPFAM" id="SSF101756">
    <property type="entry name" value="Hypothetical protein YgiW"/>
    <property type="match status" value="1"/>
</dbReference>
<reference evidence="3 4" key="2">
    <citation type="submission" date="2014-09" db="EMBL/GenBank/DDBJ databases">
        <authorList>
            <consortium name="NBRP consortium"/>
            <person name="Sawabe T."/>
            <person name="Meirelles P."/>
            <person name="Nakanishi M."/>
            <person name="Sayaka M."/>
            <person name="Hattori M."/>
            <person name="Ohkuma M."/>
        </authorList>
    </citation>
    <scope>NUCLEOTIDE SEQUENCE [LARGE SCALE GENOMIC DNA]</scope>
    <source>
        <strain evidence="4">JCM19235</strain>
    </source>
</reference>
<dbReference type="PANTHER" id="PTHR36571:SF1">
    <property type="entry name" value="PROTEIN YGIW"/>
    <property type="match status" value="1"/>
</dbReference>
<comment type="caution">
    <text evidence="3">The sequence shown here is derived from an EMBL/GenBank/DDBJ whole genome shotgun (WGS) entry which is preliminary data.</text>
</comment>
<dbReference type="InterPro" id="IPR005220">
    <property type="entry name" value="CarO-like"/>
</dbReference>
<organism evidence="3 4">
    <name type="scientific">Vibrio maritimus</name>
    <dbReference type="NCBI Taxonomy" id="990268"/>
    <lineage>
        <taxon>Bacteria</taxon>
        <taxon>Pseudomonadati</taxon>
        <taxon>Pseudomonadota</taxon>
        <taxon>Gammaproteobacteria</taxon>
        <taxon>Vibrionales</taxon>
        <taxon>Vibrionaceae</taxon>
        <taxon>Vibrio</taxon>
    </lineage>
</organism>
<sequence length="120" mass="12738">MKKVIIATALILTSGFVAAKSMPAQGGFNGPTLGAQTTVAQALEAKDDTAVQITGNITHSLGDEKYQFTDGQNTIVIEVENEDWRGVEVSPTDTVIISGKVDKDTFEDTKLDIKRVAIAG</sequence>
<dbReference type="Pfam" id="PF04076">
    <property type="entry name" value="BOF"/>
    <property type="match status" value="1"/>
</dbReference>
<dbReference type="NCBIfam" id="NF033674">
    <property type="entry name" value="stress_OB_fold"/>
    <property type="match status" value="1"/>
</dbReference>
<keyword evidence="4" id="KW-1185">Reference proteome</keyword>
<keyword evidence="1 2" id="KW-0732">Signal</keyword>
<dbReference type="STRING" id="990268.JCM19235_2419"/>
<protein>
    <submittedName>
        <fullName evidence="3">Uncharacterized protein</fullName>
    </submittedName>
</protein>
<dbReference type="InterPro" id="IPR036700">
    <property type="entry name" value="BOBF_sf"/>
</dbReference>
<proteinExistence type="predicted"/>
<evidence type="ECO:0000256" key="1">
    <source>
        <dbReference type="ARBA" id="ARBA00022729"/>
    </source>
</evidence>
<reference evidence="3 4" key="1">
    <citation type="submission" date="2014-09" db="EMBL/GenBank/DDBJ databases">
        <title>Vibrio maritimus JCM 19235. (C45) whole genome shotgun sequence.</title>
        <authorList>
            <person name="Sawabe T."/>
            <person name="Meirelles P."/>
            <person name="Nakanishi M."/>
            <person name="Sayaka M."/>
            <person name="Hattori M."/>
            <person name="Ohkuma M."/>
        </authorList>
    </citation>
    <scope>NUCLEOTIDE SEQUENCE [LARGE SCALE GENOMIC DNA]</scope>
    <source>
        <strain evidence="4">JCM19235</strain>
    </source>
</reference>
<dbReference type="Proteomes" id="UP000029228">
    <property type="component" value="Unassembled WGS sequence"/>
</dbReference>
<dbReference type="EMBL" id="BBMR01000003">
    <property type="protein sequence ID" value="GAL18996.1"/>
    <property type="molecule type" value="Genomic_DNA"/>
</dbReference>
<dbReference type="Gene3D" id="2.40.50.200">
    <property type="entry name" value="Bacterial OB-fold"/>
    <property type="match status" value="1"/>
</dbReference>
<accession>A0A090RUS6</accession>
<name>A0A090RUS6_9VIBR</name>